<evidence type="ECO:0000313" key="5">
    <source>
        <dbReference type="Proteomes" id="UP000594468"/>
    </source>
</evidence>
<gene>
    <name evidence="4" type="ORF">G4Y79_09105</name>
</gene>
<evidence type="ECO:0000256" key="1">
    <source>
        <dbReference type="ARBA" id="ARBA00007261"/>
    </source>
</evidence>
<dbReference type="Pfam" id="PF05193">
    <property type="entry name" value="Peptidase_M16_C"/>
    <property type="match status" value="1"/>
</dbReference>
<feature type="domain" description="Peptidase M16 C-terminal" evidence="3">
    <location>
        <begin position="173"/>
        <end position="355"/>
    </location>
</feature>
<proteinExistence type="inferred from homology"/>
<dbReference type="GO" id="GO:0046872">
    <property type="term" value="F:metal ion binding"/>
    <property type="evidence" value="ECO:0007669"/>
    <property type="project" value="InterPro"/>
</dbReference>
<dbReference type="InterPro" id="IPR050361">
    <property type="entry name" value="MPP/UQCRC_Complex"/>
</dbReference>
<dbReference type="Gene3D" id="3.30.830.10">
    <property type="entry name" value="Metalloenzyme, LuxS/M16 peptidase-like"/>
    <property type="match status" value="2"/>
</dbReference>
<name>A0A7S8ECL7_9CHLR</name>
<organism evidence="4 5">
    <name type="scientific">Phototrophicus methaneseepsis</name>
    <dbReference type="NCBI Taxonomy" id="2710758"/>
    <lineage>
        <taxon>Bacteria</taxon>
        <taxon>Bacillati</taxon>
        <taxon>Chloroflexota</taxon>
        <taxon>Candidatus Thermofontia</taxon>
        <taxon>Phototrophicales</taxon>
        <taxon>Phototrophicaceae</taxon>
        <taxon>Phototrophicus</taxon>
    </lineage>
</organism>
<accession>A0A7S8ECL7</accession>
<dbReference type="InterPro" id="IPR011249">
    <property type="entry name" value="Metalloenz_LuxS/M16"/>
</dbReference>
<dbReference type="KEGG" id="pmet:G4Y79_09105"/>
<dbReference type="InterPro" id="IPR007863">
    <property type="entry name" value="Peptidase_M16_C"/>
</dbReference>
<dbReference type="Proteomes" id="UP000594468">
    <property type="component" value="Chromosome"/>
</dbReference>
<evidence type="ECO:0000259" key="3">
    <source>
        <dbReference type="Pfam" id="PF05193"/>
    </source>
</evidence>
<dbReference type="EMBL" id="CP062983">
    <property type="protein sequence ID" value="QPC84515.1"/>
    <property type="molecule type" value="Genomic_DNA"/>
</dbReference>
<dbReference type="SUPFAM" id="SSF63411">
    <property type="entry name" value="LuxS/MPP-like metallohydrolase"/>
    <property type="match status" value="2"/>
</dbReference>
<dbReference type="AlphaFoldDB" id="A0A7S8ECL7"/>
<keyword evidence="5" id="KW-1185">Reference proteome</keyword>
<dbReference type="InterPro" id="IPR011765">
    <property type="entry name" value="Pept_M16_N"/>
</dbReference>
<reference evidence="4 5" key="1">
    <citation type="submission" date="2020-02" db="EMBL/GenBank/DDBJ databases">
        <authorList>
            <person name="Zheng R.K."/>
            <person name="Sun C.M."/>
        </authorList>
    </citation>
    <scope>NUCLEOTIDE SEQUENCE [LARGE SCALE GENOMIC DNA]</scope>
    <source>
        <strain evidence="5">rifampicinis</strain>
    </source>
</reference>
<evidence type="ECO:0000313" key="4">
    <source>
        <dbReference type="EMBL" id="QPC84515.1"/>
    </source>
</evidence>
<feature type="domain" description="Peptidase M16 N-terminal" evidence="2">
    <location>
        <begin position="21"/>
        <end position="166"/>
    </location>
</feature>
<dbReference type="Pfam" id="PF00675">
    <property type="entry name" value="Peptidase_M16"/>
    <property type="match status" value="1"/>
</dbReference>
<comment type="similarity">
    <text evidence="1">Belongs to the peptidase M16 family.</text>
</comment>
<dbReference type="PANTHER" id="PTHR11851">
    <property type="entry name" value="METALLOPROTEASE"/>
    <property type="match status" value="1"/>
</dbReference>
<evidence type="ECO:0000259" key="2">
    <source>
        <dbReference type="Pfam" id="PF00675"/>
    </source>
</evidence>
<dbReference type="PANTHER" id="PTHR11851:SF49">
    <property type="entry name" value="MITOCHONDRIAL-PROCESSING PEPTIDASE SUBUNIT ALPHA"/>
    <property type="match status" value="1"/>
</dbReference>
<protein>
    <submittedName>
        <fullName evidence="4">Insulinase family protein</fullName>
    </submittedName>
</protein>
<sequence length="428" mass="48338">MIELASAHPTTVHTLPNGLTVILREVHSAPVISWWVAYKIGSRNERTGQTGISHWLEHMMFKGTPRYQQGELDRLIDRAGGQWNAFTSMDHTMYYETMPSDRIELALDAEADRMMNALFEPEEVESERTVVISERRDNENSPTFWLNEELRAAAFRVHGYHHAIIGDMTDLYSMTRDDLIAHYGAHYRPSNAVAVAVGDFETAEMLAKIEQYYSDLPADPAPTLFTRPEPEQQGERRVVVERPGHTAFVRVAYRTPPATDPDWFALTMLDSVLTGPDGNIDNKTSRLYRRLVTTGIAAGISGSLEETIDPYLYNIGATVSDGRTLEETEALILEEIQRVQADGITLAELEKAKKQARASFAYAAERITNQAYWLAQSAMFGDLHWFDTFIERMNAVTLENVQDAAQRYLTSRTRVVGWLVPTGMEDEA</sequence>
<dbReference type="RefSeq" id="WP_195172578.1">
    <property type="nucleotide sequence ID" value="NZ_CP062983.1"/>
</dbReference>